<dbReference type="Pfam" id="PF07377">
    <property type="entry name" value="DUF1493"/>
    <property type="match status" value="1"/>
</dbReference>
<accession>A0ABX7UTC5</accession>
<dbReference type="Proteomes" id="UP000671960">
    <property type="component" value="Chromosome"/>
</dbReference>
<gene>
    <name evidence="1" type="ORF">HC231_14770</name>
</gene>
<organism evidence="1 2">
    <name type="scientific">Brenneria izadpanahii</name>
    <dbReference type="NCBI Taxonomy" id="2722756"/>
    <lineage>
        <taxon>Bacteria</taxon>
        <taxon>Pseudomonadati</taxon>
        <taxon>Pseudomonadota</taxon>
        <taxon>Gammaproteobacteria</taxon>
        <taxon>Enterobacterales</taxon>
        <taxon>Pectobacteriaceae</taxon>
        <taxon>Brenneria</taxon>
    </lineage>
</organism>
<reference evidence="1 2" key="1">
    <citation type="submission" date="2020-03" db="EMBL/GenBank/DDBJ databases">
        <authorList>
            <person name="Bakhshi Ganjeh M."/>
        </authorList>
    </citation>
    <scope>NUCLEOTIDE SEQUENCE [LARGE SCALE GENOMIC DNA]</scope>
    <source>
        <strain evidence="2">Iran 50</strain>
    </source>
</reference>
<keyword evidence="2" id="KW-1185">Reference proteome</keyword>
<dbReference type="InterPro" id="IPR010862">
    <property type="entry name" value="DUF1493"/>
</dbReference>
<evidence type="ECO:0000313" key="1">
    <source>
        <dbReference type="EMBL" id="QTF09029.1"/>
    </source>
</evidence>
<dbReference type="EMBL" id="CP050854">
    <property type="protein sequence ID" value="QTF09029.1"/>
    <property type="molecule type" value="Genomic_DNA"/>
</dbReference>
<evidence type="ECO:0000313" key="2">
    <source>
        <dbReference type="Proteomes" id="UP000671960"/>
    </source>
</evidence>
<proteinExistence type="predicted"/>
<name>A0ABX7UTC5_9GAMM</name>
<sequence length="79" mass="9234">MELKDNAAEAVIKWYDEPTPFGKKRPLTLDTRLSAGKYPWARETADDLVKDYFPRFGIDDSRFDFLKYWPDEKGGCQRG</sequence>
<dbReference type="RefSeq" id="WP_208227369.1">
    <property type="nucleotide sequence ID" value="NZ_CP050854.1"/>
</dbReference>
<protein>
    <submittedName>
        <fullName evidence="1">DUF1493 family protein</fullName>
    </submittedName>
</protein>